<gene>
    <name evidence="3" type="ORF">SYV04_12860</name>
</gene>
<proteinExistence type="predicted"/>
<keyword evidence="4" id="KW-1185">Reference proteome</keyword>
<comment type="caution">
    <text evidence="3">The sequence shown here is derived from an EMBL/GenBank/DDBJ whole genome shotgun (WGS) entry which is preliminary data.</text>
</comment>
<feature type="transmembrane region" description="Helical" evidence="1">
    <location>
        <begin position="277"/>
        <end position="298"/>
    </location>
</feature>
<dbReference type="RefSeq" id="WP_321546021.1">
    <property type="nucleotide sequence ID" value="NZ_JAXIVS010000004.1"/>
</dbReference>
<keyword evidence="1" id="KW-0812">Transmembrane</keyword>
<keyword evidence="2" id="KW-0732">Signal</keyword>
<evidence type="ECO:0000313" key="4">
    <source>
        <dbReference type="Proteomes" id="UP001291309"/>
    </source>
</evidence>
<protein>
    <recommendedName>
        <fullName evidence="5">PEGA domain-containing protein</fullName>
    </recommendedName>
</protein>
<dbReference type="EMBL" id="JAXIVS010000004">
    <property type="protein sequence ID" value="MDY7227294.1"/>
    <property type="molecule type" value="Genomic_DNA"/>
</dbReference>
<dbReference type="Gene3D" id="1.25.40.10">
    <property type="entry name" value="Tetratricopeptide repeat domain"/>
    <property type="match status" value="1"/>
</dbReference>
<reference evidence="3 4" key="1">
    <citation type="submission" date="2023-12" db="EMBL/GenBank/DDBJ databases">
        <title>the genome sequence of Hyalangium sp. s54d21.</title>
        <authorList>
            <person name="Zhang X."/>
        </authorList>
    </citation>
    <scope>NUCLEOTIDE SEQUENCE [LARGE SCALE GENOMIC DNA]</scope>
    <source>
        <strain evidence="4">s54d21</strain>
    </source>
</reference>
<dbReference type="Proteomes" id="UP001291309">
    <property type="component" value="Unassembled WGS sequence"/>
</dbReference>
<feature type="chain" id="PRO_5047101900" description="PEGA domain-containing protein" evidence="2">
    <location>
        <begin position="27"/>
        <end position="336"/>
    </location>
</feature>
<feature type="transmembrane region" description="Helical" evidence="1">
    <location>
        <begin position="218"/>
        <end position="237"/>
    </location>
</feature>
<dbReference type="SUPFAM" id="SSF48452">
    <property type="entry name" value="TPR-like"/>
    <property type="match status" value="1"/>
</dbReference>
<evidence type="ECO:0000256" key="2">
    <source>
        <dbReference type="SAM" id="SignalP"/>
    </source>
</evidence>
<name>A0ABU5H318_9BACT</name>
<keyword evidence="1" id="KW-0472">Membrane</keyword>
<evidence type="ECO:0008006" key="5">
    <source>
        <dbReference type="Google" id="ProtNLM"/>
    </source>
</evidence>
<evidence type="ECO:0000313" key="3">
    <source>
        <dbReference type="EMBL" id="MDY7227294.1"/>
    </source>
</evidence>
<sequence>MVKSRTTRGLWAVALTLALWTAPSAAQQGPASEERAWAKGVPPESQKRALELFRQGNTLLKESVFVRAVEKYREAIALWDHPAIHYNLALALLNLDQPVEVHEHLVASLRYGAAPLDSEKFENAKAYKTLIEKQLSRVDLSCDTPGASVTLDGQVLFVGPGRYQGMVRPGQHTLVATKAGYVPTDMSRTLLPGEAVKLELKVYTAEELTRYRRQWSAWKPWAVLGAGVALAAGGSVLHMQARDSYREFDVGILSCGGCVPEPALADKRSRGDSLQKVAFGTYAVGGAALVTGAVLVYVNREQSYRITPGEASKDQEVSVAPLLGKGEGGMLATFRF</sequence>
<feature type="signal peptide" evidence="2">
    <location>
        <begin position="1"/>
        <end position="26"/>
    </location>
</feature>
<dbReference type="InterPro" id="IPR011990">
    <property type="entry name" value="TPR-like_helical_dom_sf"/>
</dbReference>
<organism evidence="3 4">
    <name type="scientific">Hyalangium rubrum</name>
    <dbReference type="NCBI Taxonomy" id="3103134"/>
    <lineage>
        <taxon>Bacteria</taxon>
        <taxon>Pseudomonadati</taxon>
        <taxon>Myxococcota</taxon>
        <taxon>Myxococcia</taxon>
        <taxon>Myxococcales</taxon>
        <taxon>Cystobacterineae</taxon>
        <taxon>Archangiaceae</taxon>
        <taxon>Hyalangium</taxon>
    </lineage>
</organism>
<evidence type="ECO:0000256" key="1">
    <source>
        <dbReference type="SAM" id="Phobius"/>
    </source>
</evidence>
<accession>A0ABU5H318</accession>
<keyword evidence="1" id="KW-1133">Transmembrane helix</keyword>